<feature type="compositionally biased region" description="Low complexity" evidence="1">
    <location>
        <begin position="210"/>
        <end position="220"/>
    </location>
</feature>
<feature type="region of interest" description="Disordered" evidence="1">
    <location>
        <begin position="174"/>
        <end position="220"/>
    </location>
</feature>
<keyword evidence="2" id="KW-0472">Membrane</keyword>
<feature type="compositionally biased region" description="Basic residues" evidence="1">
    <location>
        <begin position="178"/>
        <end position="197"/>
    </location>
</feature>
<feature type="transmembrane region" description="Helical" evidence="2">
    <location>
        <begin position="43"/>
        <end position="66"/>
    </location>
</feature>
<feature type="transmembrane region" description="Helical" evidence="2">
    <location>
        <begin position="12"/>
        <end position="31"/>
    </location>
</feature>
<proteinExistence type="predicted"/>
<evidence type="ECO:0000256" key="2">
    <source>
        <dbReference type="SAM" id="Phobius"/>
    </source>
</evidence>
<feature type="transmembrane region" description="Helical" evidence="2">
    <location>
        <begin position="73"/>
        <end position="97"/>
    </location>
</feature>
<dbReference type="AlphaFoldDB" id="A0A9Q9AK98"/>
<gene>
    <name evidence="3" type="ORF">Slin15195_G012990</name>
</gene>
<dbReference type="EMBL" id="CP099418">
    <property type="protein sequence ID" value="USW47980.1"/>
    <property type="molecule type" value="Genomic_DNA"/>
</dbReference>
<keyword evidence="2" id="KW-0812">Transmembrane</keyword>
<organism evidence="3 4">
    <name type="scientific">Septoria linicola</name>
    <dbReference type="NCBI Taxonomy" id="215465"/>
    <lineage>
        <taxon>Eukaryota</taxon>
        <taxon>Fungi</taxon>
        <taxon>Dikarya</taxon>
        <taxon>Ascomycota</taxon>
        <taxon>Pezizomycotina</taxon>
        <taxon>Dothideomycetes</taxon>
        <taxon>Dothideomycetidae</taxon>
        <taxon>Mycosphaerellales</taxon>
        <taxon>Mycosphaerellaceae</taxon>
        <taxon>Septoria</taxon>
    </lineage>
</organism>
<evidence type="ECO:0000313" key="4">
    <source>
        <dbReference type="Proteomes" id="UP001056384"/>
    </source>
</evidence>
<evidence type="ECO:0008006" key="5">
    <source>
        <dbReference type="Google" id="ProtNLM"/>
    </source>
</evidence>
<protein>
    <recommendedName>
        <fullName evidence="5">MARVEL domain-containing protein</fullName>
    </recommendedName>
</protein>
<dbReference type="Proteomes" id="UP001056384">
    <property type="component" value="Chromosome 1"/>
</dbReference>
<keyword evidence="4" id="KW-1185">Reference proteome</keyword>
<keyword evidence="2" id="KW-1133">Transmembrane helix</keyword>
<feature type="transmembrane region" description="Helical" evidence="2">
    <location>
        <begin position="141"/>
        <end position="163"/>
    </location>
</feature>
<evidence type="ECO:0000256" key="1">
    <source>
        <dbReference type="SAM" id="MobiDB-lite"/>
    </source>
</evidence>
<evidence type="ECO:0000313" key="3">
    <source>
        <dbReference type="EMBL" id="USW47980.1"/>
    </source>
</evidence>
<name>A0A9Q9AK98_9PEZI</name>
<sequence length="220" mass="24426">MAVSGLLFLSWRIFEIIILIPIVGMLGWFVNGFVDNNQLTPNFILVLFIVSVLALAWTFFTLISYLRARHDAIFVALVDLGFVGALIAGVVVLRGIVNADCANFTTGNIYVNLGPFGYYGRDGSGNSFGVNVNKTCAMLKASWALAIIAIIAFFVTFLLALLVHRNHRDDDRVVVKRTTTHHSSRHGHRRSGSRSRSRGGYVDGSRRSTHTSSSRRQYYV</sequence>
<reference evidence="3" key="1">
    <citation type="submission" date="2022-06" db="EMBL/GenBank/DDBJ databases">
        <title>Complete genome sequences of two strains of the flax pathogen Septoria linicola.</title>
        <authorList>
            <person name="Lapalu N."/>
            <person name="Simon A."/>
            <person name="Demenou B."/>
            <person name="Paumier D."/>
            <person name="Guillot M.-P."/>
            <person name="Gout L."/>
            <person name="Valade R."/>
        </authorList>
    </citation>
    <scope>NUCLEOTIDE SEQUENCE</scope>
    <source>
        <strain evidence="3">SE15195</strain>
    </source>
</reference>
<accession>A0A9Q9AK98</accession>